<dbReference type="AlphaFoldDB" id="A0A0K2GEV8"/>
<accession>A0A0K2GEV8</accession>
<proteinExistence type="predicted"/>
<dbReference type="Proteomes" id="UP000069205">
    <property type="component" value="Chromosome"/>
</dbReference>
<evidence type="ECO:0000313" key="2">
    <source>
        <dbReference type="Proteomes" id="UP000069205"/>
    </source>
</evidence>
<organism evidence="1 2">
    <name type="scientific">Nitrospira moscoviensis</name>
    <dbReference type="NCBI Taxonomy" id="42253"/>
    <lineage>
        <taxon>Bacteria</taxon>
        <taxon>Pseudomonadati</taxon>
        <taxon>Nitrospirota</taxon>
        <taxon>Nitrospiria</taxon>
        <taxon>Nitrospirales</taxon>
        <taxon>Nitrospiraceae</taxon>
        <taxon>Nitrospira</taxon>
    </lineage>
</organism>
<dbReference type="InterPro" id="IPR014121">
    <property type="entry name" value="TraN_Ftype"/>
</dbReference>
<dbReference type="EMBL" id="CP011801">
    <property type="protein sequence ID" value="ALA59488.1"/>
    <property type="molecule type" value="Genomic_DNA"/>
</dbReference>
<reference evidence="1 2" key="1">
    <citation type="journal article" date="2015" name="Proc. Natl. Acad. Sci. U.S.A.">
        <title>Expanded metabolic versatility of ubiquitous nitrite-oxidizing bacteria from the genus Nitrospira.</title>
        <authorList>
            <person name="Koch H."/>
            <person name="Lucker S."/>
            <person name="Albertsen M."/>
            <person name="Kitzinger K."/>
            <person name="Herbold C."/>
            <person name="Spieck E."/>
            <person name="Nielsen P.H."/>
            <person name="Wagner M."/>
            <person name="Daims H."/>
        </authorList>
    </citation>
    <scope>NUCLEOTIDE SEQUENCE [LARGE SCALE GENOMIC DNA]</scope>
    <source>
        <strain evidence="1 2">NSP M-1</strain>
    </source>
</reference>
<dbReference type="Pfam" id="PF06986">
    <property type="entry name" value="F_T4SS_TraN"/>
    <property type="match status" value="1"/>
</dbReference>
<name>A0A0K2GEV8_NITMO</name>
<evidence type="ECO:0008006" key="3">
    <source>
        <dbReference type="Google" id="ProtNLM"/>
    </source>
</evidence>
<sequence length="680" mass="71664">MPRVPFQFVEVMPSSAARPLSRSRWLMIVAALSVSCAAALVKPATAVGPCDSVADAYARAQCVLGEMQAAGSVSPGNLAPNMTQTPQYGGAAGCTNSGCSGAPEEGYFSNTGDIGPLNSDSANATLTDPTYSTLQDQKSSKDGWDVSTTAPVKTAEAVATSITPSPGLSGTCVDVPTCVEWVPGPPSIQTCQVPGIAETMCYRTWFPSLTAAACSAPPNGTLPVDTETLFDGCSPYQALAASGQATQKSVTCLDDATRTLTCSEPTGAAIGTGGSWGGLHDHGPGMSQAWYGINYVIPTPNGAGGYTLKFSFSGNAAGENKYGCTNANGSAGSVLVAEGGSASMVGRPPFCNRKCACWGNGMTFVLGTATWTGPTTFQIPFTFWWEAHAYTVTITGGLTWQSYNVSPQSGCWNEQQTWQIQTQAPDTCQSYVAAGCTQIASSCSQFNTATGTCEMYTNTYSCASTPVCDKTVTMKQCNQCGTPGSYVPFCVNTSTPPDQSLALSATYLQLIKDVENDWDTSSLRVFNGTRMACDYSTIASVLINCCDASDPSKLLGTCSDEEIQLAKDRQLYKAHYVGDRCVEWISFGLGKVCTRKEQVYCGFKSELARIVQEQGRGQIGWPWGSADAPDCSGFSITQFSSLNFAAMDFTEWYVHVNANIDPAAVASDMNAKICAYSGKC</sequence>
<dbReference type="OrthoDB" id="5297981at2"/>
<dbReference type="KEGG" id="nmv:NITMOv2_3089"/>
<gene>
    <name evidence="1" type="ORF">NITMOv2_3089</name>
</gene>
<keyword evidence="2" id="KW-1185">Reference proteome</keyword>
<dbReference type="PATRIC" id="fig|42253.5.peg.3044"/>
<evidence type="ECO:0000313" key="1">
    <source>
        <dbReference type="EMBL" id="ALA59488.1"/>
    </source>
</evidence>
<protein>
    <recommendedName>
        <fullName evidence="3">Conjugal transfer protein TraN</fullName>
    </recommendedName>
</protein>
<dbReference type="STRING" id="42253.NITMOv2_3089"/>